<sequence>MTRPATHAPVVIERPSVKFSSAPQRPQLRHLGNPSLRTSSSGTRRRARGESPRVLLLVPSYTRVVEPSPQRSSFRALGLDTFEVMKRAGTPIGLLRIAANARLSGFEVRIVDSPFAGWEQERRHVDLGGGSNLVRYGLDDAQLRALIEEFDPDVVGIQCIYTVQWGNARALADLVKDIDPGIVTVTGGAHPSGDWQYAVPDSPFDHVVINEADQTFTALLHALTEADGDIDAVPGIAYRRADGAAVRTTAMSPYMRILPKRQGLDQRLGMMPLPDFGMLDMRQYEQGYHSSGKRVRDHGSWAQIFSTIGCNVGCDFCYIPMVNGPWRALGTDWFDLHLGELRKHGVTEVLIEDDHLLHDPLYAMEVCKLLRKHDLPWVEEGGLSLFNLVLLHLGAEFADGMDEAERRNPNFRNVLAAMRAGLTCRDLIKAMADGGCYSVYLAVESANEDSLVESGKPRLNAFQQATGEIVEMFTEYGIQVTGGFMLGFVNPPEQPGGEPYIESLEQIEKTIDYAVTLMGHGMAYANPFIVTPLPGTKMWDFQKDYVVRHYDNGWSHEKGTMATDQWSAEDIERARLELLVRANGADKVVEMVRRGTWPVDA</sequence>
<gene>
    <name evidence="10" type="ORF">FH965_37765</name>
</gene>
<dbReference type="EMBL" id="CP040916">
    <property type="protein sequence ID" value="QDQ15592.1"/>
    <property type="molecule type" value="Genomic_DNA"/>
</dbReference>
<evidence type="ECO:0000256" key="4">
    <source>
        <dbReference type="ARBA" id="ARBA00022691"/>
    </source>
</evidence>
<dbReference type="InterPro" id="IPR006158">
    <property type="entry name" value="Cobalamin-bd"/>
</dbReference>
<feature type="domain" description="B12-binding" evidence="9">
    <location>
        <begin position="77"/>
        <end position="230"/>
    </location>
</feature>
<dbReference type="Gene3D" id="3.80.30.20">
    <property type="entry name" value="tm_1862 like domain"/>
    <property type="match status" value="1"/>
</dbReference>
<dbReference type="InterPro" id="IPR051198">
    <property type="entry name" value="BchE-like"/>
</dbReference>
<dbReference type="InterPro" id="IPR006638">
    <property type="entry name" value="Elp3/MiaA/NifB-like_rSAM"/>
</dbReference>
<evidence type="ECO:0000256" key="5">
    <source>
        <dbReference type="ARBA" id="ARBA00022723"/>
    </source>
</evidence>
<dbReference type="InterPro" id="IPR058240">
    <property type="entry name" value="rSAM_sf"/>
</dbReference>
<dbReference type="Proteomes" id="UP000316806">
    <property type="component" value="Chromosome"/>
</dbReference>
<keyword evidence="7" id="KW-0411">Iron-sulfur</keyword>
<evidence type="ECO:0000256" key="6">
    <source>
        <dbReference type="ARBA" id="ARBA00023004"/>
    </source>
</evidence>
<dbReference type="CDD" id="cd02068">
    <property type="entry name" value="radical_SAM_B12_BD"/>
    <property type="match status" value="1"/>
</dbReference>
<accession>A0A516RIU8</accession>
<dbReference type="GO" id="GO:0051539">
    <property type="term" value="F:4 iron, 4 sulfur cluster binding"/>
    <property type="evidence" value="ECO:0007669"/>
    <property type="project" value="UniProtKB-KW"/>
</dbReference>
<dbReference type="SUPFAM" id="SSF102114">
    <property type="entry name" value="Radical SAM enzymes"/>
    <property type="match status" value="1"/>
</dbReference>
<name>A0A516RIU8_STRST</name>
<dbReference type="SMART" id="SM00729">
    <property type="entry name" value="Elp3"/>
    <property type="match status" value="1"/>
</dbReference>
<dbReference type="PANTHER" id="PTHR43409">
    <property type="entry name" value="ANAEROBIC MAGNESIUM-PROTOPORPHYRIN IX MONOMETHYL ESTER CYCLASE-RELATED"/>
    <property type="match status" value="1"/>
</dbReference>
<evidence type="ECO:0000313" key="11">
    <source>
        <dbReference type="Proteomes" id="UP000316806"/>
    </source>
</evidence>
<dbReference type="Pfam" id="PF02310">
    <property type="entry name" value="B12-binding"/>
    <property type="match status" value="1"/>
</dbReference>
<dbReference type="SFLD" id="SFLDG01082">
    <property type="entry name" value="B12-binding_domain_containing"/>
    <property type="match status" value="1"/>
</dbReference>
<dbReference type="SFLD" id="SFLDG01123">
    <property type="entry name" value="methyltransferase_(Class_B)"/>
    <property type="match status" value="1"/>
</dbReference>
<keyword evidence="3" id="KW-0808">Transferase</keyword>
<dbReference type="InterPro" id="IPR036724">
    <property type="entry name" value="Cobalamin-bd_sf"/>
</dbReference>
<dbReference type="InterPro" id="IPR034466">
    <property type="entry name" value="Methyltransferase_Class_B"/>
</dbReference>
<dbReference type="GO" id="GO:0046872">
    <property type="term" value="F:metal ion binding"/>
    <property type="evidence" value="ECO:0007669"/>
    <property type="project" value="UniProtKB-KW"/>
</dbReference>
<dbReference type="Gene3D" id="3.40.50.280">
    <property type="entry name" value="Cobalamin-binding domain"/>
    <property type="match status" value="1"/>
</dbReference>
<proteinExistence type="predicted"/>
<evidence type="ECO:0000256" key="8">
    <source>
        <dbReference type="SAM" id="MobiDB-lite"/>
    </source>
</evidence>
<dbReference type="GO" id="GO:0031419">
    <property type="term" value="F:cobalamin binding"/>
    <property type="evidence" value="ECO:0007669"/>
    <property type="project" value="InterPro"/>
</dbReference>
<dbReference type="GO" id="GO:0003824">
    <property type="term" value="F:catalytic activity"/>
    <property type="evidence" value="ECO:0007669"/>
    <property type="project" value="InterPro"/>
</dbReference>
<evidence type="ECO:0000259" key="9">
    <source>
        <dbReference type="PROSITE" id="PS51332"/>
    </source>
</evidence>
<evidence type="ECO:0000256" key="2">
    <source>
        <dbReference type="ARBA" id="ARBA00022603"/>
    </source>
</evidence>
<dbReference type="InterPro" id="IPR007197">
    <property type="entry name" value="rSAM"/>
</dbReference>
<evidence type="ECO:0000313" key="10">
    <source>
        <dbReference type="EMBL" id="QDQ15592.1"/>
    </source>
</evidence>
<dbReference type="PANTHER" id="PTHR43409:SF7">
    <property type="entry name" value="BLL1977 PROTEIN"/>
    <property type="match status" value="1"/>
</dbReference>
<dbReference type="AlphaFoldDB" id="A0A516RIU8"/>
<dbReference type="SFLD" id="SFLDS00029">
    <property type="entry name" value="Radical_SAM"/>
    <property type="match status" value="1"/>
</dbReference>
<protein>
    <submittedName>
        <fullName evidence="10">Radical SAM protein</fullName>
    </submittedName>
</protein>
<dbReference type="RefSeq" id="WP_144322794.1">
    <property type="nucleotide sequence ID" value="NZ_CP040916.1"/>
</dbReference>
<comment type="cofactor">
    <cofactor evidence="1">
        <name>[4Fe-4S] cluster</name>
        <dbReference type="ChEBI" id="CHEBI:49883"/>
    </cofactor>
</comment>
<dbReference type="PROSITE" id="PS51332">
    <property type="entry name" value="B12_BINDING"/>
    <property type="match status" value="1"/>
</dbReference>
<evidence type="ECO:0000256" key="7">
    <source>
        <dbReference type="ARBA" id="ARBA00023014"/>
    </source>
</evidence>
<dbReference type="SUPFAM" id="SSF52242">
    <property type="entry name" value="Cobalamin (vitamin B12)-binding domain"/>
    <property type="match status" value="1"/>
</dbReference>
<dbReference type="InterPro" id="IPR023404">
    <property type="entry name" value="rSAM_horseshoe"/>
</dbReference>
<reference evidence="10 11" key="1">
    <citation type="journal article" date="2019" name="J. Ind. Microbiol. Biotechnol.">
        <title>The complete genomic sequence of Streptomyces spectabilis NRRL-2792 and identification of secondary metabolite biosynthetic gene clusters.</title>
        <authorList>
            <person name="Sinha A."/>
            <person name="Phillips-Salemka S."/>
            <person name="Niraula T.A."/>
            <person name="Short K.A."/>
            <person name="Niraula N.P."/>
        </authorList>
    </citation>
    <scope>NUCLEOTIDE SEQUENCE [LARGE SCALE GENOMIC DNA]</scope>
    <source>
        <strain evidence="10 11">NRRL 2792</strain>
    </source>
</reference>
<evidence type="ECO:0000256" key="1">
    <source>
        <dbReference type="ARBA" id="ARBA00001966"/>
    </source>
</evidence>
<organism evidence="10 11">
    <name type="scientific">Streptomyces spectabilis</name>
    <dbReference type="NCBI Taxonomy" id="68270"/>
    <lineage>
        <taxon>Bacteria</taxon>
        <taxon>Bacillati</taxon>
        <taxon>Actinomycetota</taxon>
        <taxon>Actinomycetes</taxon>
        <taxon>Kitasatosporales</taxon>
        <taxon>Streptomycetaceae</taxon>
        <taxon>Streptomyces</taxon>
    </lineage>
</organism>
<feature type="region of interest" description="Disordered" evidence="8">
    <location>
        <begin position="19"/>
        <end position="50"/>
    </location>
</feature>
<evidence type="ECO:0000256" key="3">
    <source>
        <dbReference type="ARBA" id="ARBA00022679"/>
    </source>
</evidence>
<keyword evidence="2" id="KW-0489">Methyltransferase</keyword>
<keyword evidence="6" id="KW-0408">Iron</keyword>
<keyword evidence="4" id="KW-0949">S-adenosyl-L-methionine</keyword>
<keyword evidence="5" id="KW-0479">Metal-binding</keyword>